<comment type="caution">
    <text evidence="2">The sequence shown here is derived from an EMBL/GenBank/DDBJ whole genome shotgun (WGS) entry which is preliminary data.</text>
</comment>
<dbReference type="Proteomes" id="UP000623467">
    <property type="component" value="Unassembled WGS sequence"/>
</dbReference>
<feature type="compositionally biased region" description="Low complexity" evidence="1">
    <location>
        <begin position="124"/>
        <end position="139"/>
    </location>
</feature>
<protein>
    <submittedName>
        <fullName evidence="2">Uncharacterized protein</fullName>
    </submittedName>
</protein>
<feature type="compositionally biased region" description="Polar residues" evidence="1">
    <location>
        <begin position="153"/>
        <end position="165"/>
    </location>
</feature>
<feature type="region of interest" description="Disordered" evidence="1">
    <location>
        <begin position="117"/>
        <end position="165"/>
    </location>
</feature>
<evidence type="ECO:0000256" key="1">
    <source>
        <dbReference type="SAM" id="MobiDB-lite"/>
    </source>
</evidence>
<name>A0A8H7CNL2_9AGAR</name>
<evidence type="ECO:0000313" key="3">
    <source>
        <dbReference type="Proteomes" id="UP000623467"/>
    </source>
</evidence>
<sequence length="240" mass="26443">MRLSPTMRHMNGWPCRLRDYFAPPNAPFNSRGVFWVVFEGCQRGIYAEWNMANEATIGASGNSHRRLRGWDTAVDALTKHVWDQGFCPEDTPHVAPSPVSNSCTPCAAPISNAWTPHVTPSPPSNSRAPPAAPSLSNPRMLPAAQPAPHSRSRVQQPACTPSQMSNSIHARPAAVPRAYTSVTSLPAPLAFNYPRDEPVPTTPRFTIVRWSPYHEGAGGFHERTTSVVHRGCSIRDHRIR</sequence>
<proteinExistence type="predicted"/>
<organism evidence="2 3">
    <name type="scientific">Mycena sanguinolenta</name>
    <dbReference type="NCBI Taxonomy" id="230812"/>
    <lineage>
        <taxon>Eukaryota</taxon>
        <taxon>Fungi</taxon>
        <taxon>Dikarya</taxon>
        <taxon>Basidiomycota</taxon>
        <taxon>Agaricomycotina</taxon>
        <taxon>Agaricomycetes</taxon>
        <taxon>Agaricomycetidae</taxon>
        <taxon>Agaricales</taxon>
        <taxon>Marasmiineae</taxon>
        <taxon>Mycenaceae</taxon>
        <taxon>Mycena</taxon>
    </lineage>
</organism>
<dbReference type="EMBL" id="JACAZH010000026">
    <property type="protein sequence ID" value="KAF7341863.1"/>
    <property type="molecule type" value="Genomic_DNA"/>
</dbReference>
<keyword evidence="3" id="KW-1185">Reference proteome</keyword>
<dbReference type="SUPFAM" id="SSF55658">
    <property type="entry name" value="L9 N-domain-like"/>
    <property type="match status" value="1"/>
</dbReference>
<dbReference type="AlphaFoldDB" id="A0A8H7CNL2"/>
<reference evidence="2" key="1">
    <citation type="submission" date="2020-05" db="EMBL/GenBank/DDBJ databases">
        <title>Mycena genomes resolve the evolution of fungal bioluminescence.</title>
        <authorList>
            <person name="Tsai I.J."/>
        </authorList>
    </citation>
    <scope>NUCLEOTIDE SEQUENCE</scope>
    <source>
        <strain evidence="2">160909Yilan</strain>
    </source>
</reference>
<dbReference type="InterPro" id="IPR009027">
    <property type="entry name" value="Ribosomal_bL9/RNase_H1_N"/>
</dbReference>
<evidence type="ECO:0000313" key="2">
    <source>
        <dbReference type="EMBL" id="KAF7341863.1"/>
    </source>
</evidence>
<accession>A0A8H7CNL2</accession>
<gene>
    <name evidence="2" type="ORF">MSAN_02041900</name>
</gene>